<organism evidence="1 2">
    <name type="scientific">Ornithinimicrobium humiphilum</name>
    <dbReference type="NCBI Taxonomy" id="125288"/>
    <lineage>
        <taxon>Bacteria</taxon>
        <taxon>Bacillati</taxon>
        <taxon>Actinomycetota</taxon>
        <taxon>Actinomycetes</taxon>
        <taxon>Micrococcales</taxon>
        <taxon>Ornithinimicrobiaceae</taxon>
        <taxon>Ornithinimicrobium</taxon>
    </lineage>
</organism>
<dbReference type="NCBIfam" id="TIGR02453">
    <property type="entry name" value="TIGR02453 family protein"/>
    <property type="match status" value="1"/>
</dbReference>
<sequence length="209" mass="23321">MSFSGIPHAAADFYAELEQDNTTEFWAASRERYERDVREPMAALVAELEEEFGTPKVFRPQRNLRFSRDKTPYKTHQGAFVGAGPRTGWYAEVSADGFRVGGGTYHLEPDGLAAYRQAVAGPRGAALQRIVDGLGEEGWEIGGSTLRTAPRGMPRDHVRAELLRHTSVSAMRWIEDADVVTTPALVDRVREDWRRLRPLVEWLGAALPA</sequence>
<dbReference type="PIRSF" id="PIRSF028451">
    <property type="entry name" value="UCP028451"/>
    <property type="match status" value="1"/>
</dbReference>
<evidence type="ECO:0000313" key="2">
    <source>
        <dbReference type="Proteomes" id="UP000315133"/>
    </source>
</evidence>
<accession>A0A543KMP6</accession>
<dbReference type="InterPro" id="IPR015996">
    <property type="entry name" value="UCP028451"/>
</dbReference>
<name>A0A543KMP6_9MICO</name>
<dbReference type="PANTHER" id="PTHR36452">
    <property type="entry name" value="CHROMOSOME 12, WHOLE GENOME SHOTGUN SEQUENCE"/>
    <property type="match status" value="1"/>
</dbReference>
<proteinExistence type="predicted"/>
<dbReference type="Pfam" id="PF09365">
    <property type="entry name" value="DUF2461"/>
    <property type="match status" value="1"/>
</dbReference>
<dbReference type="InterPro" id="IPR012808">
    <property type="entry name" value="CHP02453"/>
</dbReference>
<dbReference type="AlphaFoldDB" id="A0A543KMP6"/>
<dbReference type="PANTHER" id="PTHR36452:SF1">
    <property type="entry name" value="DUF2461 DOMAIN-CONTAINING PROTEIN"/>
    <property type="match status" value="1"/>
</dbReference>
<dbReference type="OrthoDB" id="9794241at2"/>
<reference evidence="1 2" key="1">
    <citation type="submission" date="2019-06" db="EMBL/GenBank/DDBJ databases">
        <title>Sequencing the genomes of 1000 actinobacteria strains.</title>
        <authorList>
            <person name="Klenk H.-P."/>
        </authorList>
    </citation>
    <scope>NUCLEOTIDE SEQUENCE [LARGE SCALE GENOMIC DNA]</scope>
    <source>
        <strain evidence="1 2">DSM 12362</strain>
    </source>
</reference>
<comment type="caution">
    <text evidence="1">The sequence shown here is derived from an EMBL/GenBank/DDBJ whole genome shotgun (WGS) entry which is preliminary data.</text>
</comment>
<dbReference type="RefSeq" id="WP_141817982.1">
    <property type="nucleotide sequence ID" value="NZ_BAAAIL010000003.1"/>
</dbReference>
<keyword evidence="2" id="KW-1185">Reference proteome</keyword>
<gene>
    <name evidence="1" type="ORF">FB476_1213</name>
</gene>
<dbReference type="EMBL" id="VFPU01000001">
    <property type="protein sequence ID" value="TQM96347.1"/>
    <property type="molecule type" value="Genomic_DNA"/>
</dbReference>
<dbReference type="Proteomes" id="UP000315133">
    <property type="component" value="Unassembled WGS sequence"/>
</dbReference>
<evidence type="ECO:0000313" key="1">
    <source>
        <dbReference type="EMBL" id="TQM96347.1"/>
    </source>
</evidence>
<protein>
    <submittedName>
        <fullName evidence="1">Uncharacterized protein (TIGR02453 family)</fullName>
    </submittedName>
</protein>